<evidence type="ECO:0000259" key="1">
    <source>
        <dbReference type="Pfam" id="PF18701"/>
    </source>
</evidence>
<protein>
    <recommendedName>
        <fullName evidence="1">DUF5641 domain-containing protein</fullName>
    </recommendedName>
</protein>
<name>A0AAV8YG18_9CUCU</name>
<evidence type="ECO:0000313" key="2">
    <source>
        <dbReference type="EMBL" id="KAJ8950672.1"/>
    </source>
</evidence>
<organism evidence="2 3">
    <name type="scientific">Rhamnusium bicolor</name>
    <dbReference type="NCBI Taxonomy" id="1586634"/>
    <lineage>
        <taxon>Eukaryota</taxon>
        <taxon>Metazoa</taxon>
        <taxon>Ecdysozoa</taxon>
        <taxon>Arthropoda</taxon>
        <taxon>Hexapoda</taxon>
        <taxon>Insecta</taxon>
        <taxon>Pterygota</taxon>
        <taxon>Neoptera</taxon>
        <taxon>Endopterygota</taxon>
        <taxon>Coleoptera</taxon>
        <taxon>Polyphaga</taxon>
        <taxon>Cucujiformia</taxon>
        <taxon>Chrysomeloidea</taxon>
        <taxon>Cerambycidae</taxon>
        <taxon>Lepturinae</taxon>
        <taxon>Rhagiini</taxon>
        <taxon>Rhamnusium</taxon>
    </lineage>
</organism>
<dbReference type="Proteomes" id="UP001162156">
    <property type="component" value="Unassembled WGS sequence"/>
</dbReference>
<gene>
    <name evidence="2" type="ORF">NQ314_007802</name>
</gene>
<dbReference type="Pfam" id="PF18701">
    <property type="entry name" value="DUF5641"/>
    <property type="match status" value="1"/>
</dbReference>
<dbReference type="AlphaFoldDB" id="A0AAV8YG18"/>
<sequence>MELESRMSTMENILSEFDEIQQDIVFVVNDEDFETQLNQRLTFEIFFYKIIALCKKILADNEQVDISENVSVASNTSNGSATNWIRKQNWVEQKDRVDILGRFEQSNDKKLDKTSVKGFDKDKQKLNRINRVAQIQELTNQGEWFHVKSIDNPSDILSRGLIPNKLIDCQKWWQGPEWLVLDETGWPISNIPILENLPKMDTSVRYNSKITYGRVKPLIKIAQTESFSQEINDLVAQGGGRLQLSDLDYAKEYPILLTSKHKLTLLLFEAEHKRLNCCRVQSVKIIGWRKEYIAEPQRRNTWTFGNDNLQIGELVLIKDDNSPSLAWKLGRVTELFPGPDNKVRVVKIKTQCSELNLSISKLCPLRLNQ</sequence>
<feature type="domain" description="DUF5641" evidence="1">
    <location>
        <begin position="288"/>
        <end position="365"/>
    </location>
</feature>
<reference evidence="2" key="1">
    <citation type="journal article" date="2023" name="Insect Mol. Biol.">
        <title>Genome sequencing provides insights into the evolution of gene families encoding plant cell wall-degrading enzymes in longhorned beetles.</title>
        <authorList>
            <person name="Shin N.R."/>
            <person name="Okamura Y."/>
            <person name="Kirsch R."/>
            <person name="Pauchet Y."/>
        </authorList>
    </citation>
    <scope>NUCLEOTIDE SEQUENCE</scope>
    <source>
        <strain evidence="2">RBIC_L_NR</strain>
    </source>
</reference>
<comment type="caution">
    <text evidence="2">The sequence shown here is derived from an EMBL/GenBank/DDBJ whole genome shotgun (WGS) entry which is preliminary data.</text>
</comment>
<dbReference type="EMBL" id="JANEYF010002161">
    <property type="protein sequence ID" value="KAJ8950672.1"/>
    <property type="molecule type" value="Genomic_DNA"/>
</dbReference>
<accession>A0AAV8YG18</accession>
<keyword evidence="3" id="KW-1185">Reference proteome</keyword>
<evidence type="ECO:0000313" key="3">
    <source>
        <dbReference type="Proteomes" id="UP001162156"/>
    </source>
</evidence>
<dbReference type="InterPro" id="IPR040676">
    <property type="entry name" value="DUF5641"/>
</dbReference>
<dbReference type="PANTHER" id="PTHR47331:SF1">
    <property type="entry name" value="GAG-LIKE PROTEIN"/>
    <property type="match status" value="1"/>
</dbReference>
<dbReference type="PANTHER" id="PTHR47331">
    <property type="entry name" value="PHD-TYPE DOMAIN-CONTAINING PROTEIN"/>
    <property type="match status" value="1"/>
</dbReference>
<proteinExistence type="predicted"/>